<keyword evidence="12" id="KW-1185">Reference proteome</keyword>
<evidence type="ECO:0000256" key="2">
    <source>
        <dbReference type="ARBA" id="ARBA00022801"/>
    </source>
</evidence>
<evidence type="ECO:0000256" key="4">
    <source>
        <dbReference type="ARBA" id="ARBA00022840"/>
    </source>
</evidence>
<evidence type="ECO:0000313" key="11">
    <source>
        <dbReference type="EMBL" id="WIA21353.1"/>
    </source>
</evidence>
<dbReference type="Pfam" id="PF00271">
    <property type="entry name" value="Helicase_C"/>
    <property type="match status" value="1"/>
</dbReference>
<dbReference type="Pfam" id="PF13959">
    <property type="entry name" value="CTE_SPB4"/>
    <property type="match status" value="1"/>
</dbReference>
<feature type="region of interest" description="Disordered" evidence="8">
    <location>
        <begin position="231"/>
        <end position="258"/>
    </location>
</feature>
<comment type="catalytic activity">
    <reaction evidence="7">
        <text>ATP + H2O = ADP + phosphate + H(+)</text>
        <dbReference type="Rhea" id="RHEA:13065"/>
        <dbReference type="ChEBI" id="CHEBI:15377"/>
        <dbReference type="ChEBI" id="CHEBI:15378"/>
        <dbReference type="ChEBI" id="CHEBI:30616"/>
        <dbReference type="ChEBI" id="CHEBI:43474"/>
        <dbReference type="ChEBI" id="CHEBI:456216"/>
        <dbReference type="EC" id="3.6.4.13"/>
    </reaction>
</comment>
<dbReference type="Pfam" id="PF00270">
    <property type="entry name" value="DEAD"/>
    <property type="match status" value="1"/>
</dbReference>
<evidence type="ECO:0000259" key="9">
    <source>
        <dbReference type="PROSITE" id="PS51192"/>
    </source>
</evidence>
<gene>
    <name evidence="11" type="ORF">OEZ85_000576</name>
</gene>
<keyword evidence="4 6" id="KW-0067">ATP-binding</keyword>
<keyword evidence="5 7" id="KW-0694">RNA-binding</keyword>
<dbReference type="Proteomes" id="UP001244341">
    <property type="component" value="Chromosome 13b"/>
</dbReference>
<dbReference type="InterPro" id="IPR014001">
    <property type="entry name" value="Helicase_ATP-bd"/>
</dbReference>
<dbReference type="EC" id="3.6.4.13" evidence="7"/>
<name>A0ABY8UKZ7_TETOB</name>
<evidence type="ECO:0000256" key="1">
    <source>
        <dbReference type="ARBA" id="ARBA00022741"/>
    </source>
</evidence>
<dbReference type="SUPFAM" id="SSF52540">
    <property type="entry name" value="P-loop containing nucleoside triphosphate hydrolases"/>
    <property type="match status" value="1"/>
</dbReference>
<comment type="similarity">
    <text evidence="6">Belongs to the DEAD box helicase family.</text>
</comment>
<feature type="compositionally biased region" description="Low complexity" evidence="8">
    <location>
        <begin position="531"/>
        <end position="568"/>
    </location>
</feature>
<feature type="domain" description="Helicase ATP-binding" evidence="9">
    <location>
        <begin position="37"/>
        <end position="216"/>
    </location>
</feature>
<keyword evidence="1 6" id="KW-0547">Nucleotide-binding</keyword>
<dbReference type="PROSITE" id="PS00039">
    <property type="entry name" value="DEAD_ATP_HELICASE"/>
    <property type="match status" value="1"/>
</dbReference>
<dbReference type="Gene3D" id="3.40.50.300">
    <property type="entry name" value="P-loop containing nucleotide triphosphate hydrolases"/>
    <property type="match status" value="2"/>
</dbReference>
<dbReference type="CDD" id="cd18787">
    <property type="entry name" value="SF2_C_DEAD"/>
    <property type="match status" value="1"/>
</dbReference>
<feature type="region of interest" description="Disordered" evidence="8">
    <location>
        <begin position="514"/>
        <end position="573"/>
    </location>
</feature>
<keyword evidence="2 6" id="KW-0378">Hydrolase</keyword>
<dbReference type="InterPro" id="IPR011545">
    <property type="entry name" value="DEAD/DEAH_box_helicase_dom"/>
</dbReference>
<dbReference type="CDD" id="cd17960">
    <property type="entry name" value="DEADc_DDX55"/>
    <property type="match status" value="1"/>
</dbReference>
<evidence type="ECO:0000259" key="10">
    <source>
        <dbReference type="PROSITE" id="PS51194"/>
    </source>
</evidence>
<comment type="domain">
    <text evidence="7">The Q motif is unique to and characteristic of the DEAD box family of RNA helicases and controls ATP binding and hydrolysis.</text>
</comment>
<feature type="region of interest" description="Disordered" evidence="8">
    <location>
        <begin position="628"/>
        <end position="709"/>
    </location>
</feature>
<dbReference type="SMART" id="SM00490">
    <property type="entry name" value="HELICc"/>
    <property type="match status" value="1"/>
</dbReference>
<evidence type="ECO:0000256" key="6">
    <source>
        <dbReference type="RuleBase" id="RU000492"/>
    </source>
</evidence>
<proteinExistence type="inferred from homology"/>
<comment type="function">
    <text evidence="7">RNA helicase.</text>
</comment>
<reference evidence="11 12" key="1">
    <citation type="submission" date="2023-05" db="EMBL/GenBank/DDBJ databases">
        <title>A 100% complete, gapless, phased diploid assembly of the Scenedesmus obliquus UTEX 3031 genome.</title>
        <authorList>
            <person name="Biondi T.C."/>
            <person name="Hanschen E.R."/>
            <person name="Kwon T."/>
            <person name="Eng W."/>
            <person name="Kruse C.P.S."/>
            <person name="Koehler S.I."/>
            <person name="Kunde Y."/>
            <person name="Gleasner C.D."/>
            <person name="You Mak K.T."/>
            <person name="Polle J."/>
            <person name="Hovde B.T."/>
            <person name="Starkenburg S.R."/>
        </authorList>
    </citation>
    <scope>NUCLEOTIDE SEQUENCE [LARGE SCALE GENOMIC DNA]</scope>
    <source>
        <strain evidence="11 12">DOE0152z</strain>
    </source>
</reference>
<keyword evidence="3 6" id="KW-0347">Helicase</keyword>
<feature type="compositionally biased region" description="Low complexity" evidence="8">
    <location>
        <begin position="628"/>
        <end position="645"/>
    </location>
</feature>
<dbReference type="PROSITE" id="PS51192">
    <property type="entry name" value="HELICASE_ATP_BIND_1"/>
    <property type="match status" value="1"/>
</dbReference>
<feature type="compositionally biased region" description="Basic residues" evidence="8">
    <location>
        <begin position="688"/>
        <end position="700"/>
    </location>
</feature>
<accession>A0ABY8UKZ7</accession>
<evidence type="ECO:0000256" key="8">
    <source>
        <dbReference type="SAM" id="MobiDB-lite"/>
    </source>
</evidence>
<dbReference type="PANTHER" id="PTHR24031">
    <property type="entry name" value="RNA HELICASE"/>
    <property type="match status" value="1"/>
</dbReference>
<evidence type="ECO:0000256" key="3">
    <source>
        <dbReference type="ARBA" id="ARBA00022806"/>
    </source>
</evidence>
<feature type="compositionally biased region" description="Low complexity" evidence="8">
    <location>
        <begin position="244"/>
        <end position="258"/>
    </location>
</feature>
<feature type="compositionally biased region" description="Basic and acidic residues" evidence="8">
    <location>
        <begin position="517"/>
        <end position="530"/>
    </location>
</feature>
<dbReference type="InterPro" id="IPR001650">
    <property type="entry name" value="Helicase_C-like"/>
</dbReference>
<evidence type="ECO:0000313" key="12">
    <source>
        <dbReference type="Proteomes" id="UP001244341"/>
    </source>
</evidence>
<feature type="compositionally biased region" description="Low complexity" evidence="8">
    <location>
        <begin position="658"/>
        <end position="669"/>
    </location>
</feature>
<dbReference type="SMART" id="SM00487">
    <property type="entry name" value="DEXDc"/>
    <property type="match status" value="1"/>
</dbReference>
<dbReference type="SMART" id="SM01178">
    <property type="entry name" value="DUF4217"/>
    <property type="match status" value="1"/>
</dbReference>
<dbReference type="PROSITE" id="PS51194">
    <property type="entry name" value="HELICASE_CTER"/>
    <property type="match status" value="1"/>
</dbReference>
<dbReference type="InterPro" id="IPR027417">
    <property type="entry name" value="P-loop_NTPase"/>
</dbReference>
<evidence type="ECO:0000256" key="7">
    <source>
        <dbReference type="RuleBase" id="RU365068"/>
    </source>
</evidence>
<dbReference type="InterPro" id="IPR000629">
    <property type="entry name" value="RNA-helicase_DEAD-box_CS"/>
</dbReference>
<protein>
    <recommendedName>
        <fullName evidence="7">ATP-dependent RNA helicase</fullName>
        <ecNumber evidence="7">3.6.4.13</ecNumber>
    </recommendedName>
</protein>
<dbReference type="EMBL" id="CP126220">
    <property type="protein sequence ID" value="WIA21353.1"/>
    <property type="molecule type" value="Genomic_DNA"/>
</dbReference>
<dbReference type="InterPro" id="IPR025313">
    <property type="entry name" value="SPB4-like_CTE"/>
</dbReference>
<sequence length="709" mass="76081">MAGLRPFSELKCISKQTLEVIDSLGFKTATPVQEATIPLFCGNKDVAVDASTGSGKTLAFVIPVIEKLRRLDEKLKPHQLGAVIVSPTRELAKQIHAVAAPFVASVPRLSSLLLVGGTDPAEDVAAFKAAGGNILVGTPGRLHDVMKRLGTALDTRKLEVLVLDEADRLLDMGFRVQLDAIMARLPKQRRTGLFSATQTEAVEALARAGLRNPVKVAVAVTAAPAAAAAADDSFGKKRKRQQDGEQQQGGAAAAAGGAALEQKTPTSLSLEYIMVSVEQKLPQLVAFLDAHRDSKVIVYFLTCACVEHHALLLKRLPQLKGLQVQALHGKLKQAAREATLSKYSGLPSGVLLCTDVAARGLDIPDVSWIVQYDPPQDPAAFVHRVGRTARMGRSGSALALLLPNESSYVEFLRLRKVPLVEAQLMEGAPDAAELSALLRKEAESDREVMEKATRAFVSFVRGYKEHHCKFVFRLQELPLGPLAVSLGLLKLPRMPEVKKGSAANALDAFTPSAVDPDSVKFQDKQREKQRQQMLKQKQQQAAAAGGKQPQKQKQQAAAAGAEPGARLTAAKRRQLQARDELAELQHDYSMLRKLKKGKISEHAFDVATGLSSDSGDDEDDVAAAAAAVKAGGRRAVAAAAAADSGSEGGGSDDEGAEHGQQLQQQQAAKKQQKGEMVPPERSVVHRQQQLRKRKKRRQQKRQAAGAGAS</sequence>
<feature type="domain" description="Helicase C-terminal" evidence="10">
    <location>
        <begin position="280"/>
        <end position="442"/>
    </location>
</feature>
<evidence type="ECO:0000256" key="5">
    <source>
        <dbReference type="ARBA" id="ARBA00022884"/>
    </source>
</evidence>
<organism evidence="11 12">
    <name type="scientific">Tetradesmus obliquus</name>
    <name type="common">Green alga</name>
    <name type="synonym">Acutodesmus obliquus</name>
    <dbReference type="NCBI Taxonomy" id="3088"/>
    <lineage>
        <taxon>Eukaryota</taxon>
        <taxon>Viridiplantae</taxon>
        <taxon>Chlorophyta</taxon>
        <taxon>core chlorophytes</taxon>
        <taxon>Chlorophyceae</taxon>
        <taxon>CS clade</taxon>
        <taxon>Sphaeropleales</taxon>
        <taxon>Scenedesmaceae</taxon>
        <taxon>Tetradesmus</taxon>
    </lineage>
</organism>